<organism evidence="2 3">
    <name type="scientific">Staphylococcus borealis</name>
    <dbReference type="NCBI Taxonomy" id="2742203"/>
    <lineage>
        <taxon>Bacteria</taxon>
        <taxon>Bacillati</taxon>
        <taxon>Bacillota</taxon>
        <taxon>Bacilli</taxon>
        <taxon>Bacillales</taxon>
        <taxon>Staphylococcaceae</taxon>
        <taxon>Staphylococcus</taxon>
    </lineage>
</organism>
<evidence type="ECO:0000313" key="2">
    <source>
        <dbReference type="EMBL" id="NUI82930.1"/>
    </source>
</evidence>
<dbReference type="RefSeq" id="WP_053030339.1">
    <property type="nucleotide sequence ID" value="NZ_CUEE01000006.1"/>
</dbReference>
<name>A0ABX2LKX5_9STAP</name>
<proteinExistence type="predicted"/>
<evidence type="ECO:0000313" key="3">
    <source>
        <dbReference type="Proteomes" id="UP000610527"/>
    </source>
</evidence>
<evidence type="ECO:0000256" key="1">
    <source>
        <dbReference type="SAM" id="MobiDB-lite"/>
    </source>
</evidence>
<sequence>MKIEQAVYIKESTKETIDVEKIKNHPNFSIIIENLYCPTPGCNCNLTYVNGAKPYLRTYKKHNHIEECPYSFSRSRKVSNERGKEYIENGLTSRDKRSKIQYAMNKYLAPKNKGNKEKTKNSSISKKREKTNEDKNTTVAIISNPNKTPNTGLKGSRIPTKALSINEINDNNINETINVFGKVRDISYDIKTHFILTFENGENFDVIFPESYSISSRNRKNLEQSFNGISNLMNNGNDIYCCIITYLEKIEGRYKLSVIDVDNLLFTTRFDTDKFISPLNPMELMVRVSRKQIRKTH</sequence>
<dbReference type="GeneID" id="74186722"/>
<keyword evidence="3" id="KW-1185">Reference proteome</keyword>
<comment type="caution">
    <text evidence="2">The sequence shown here is derived from an EMBL/GenBank/DDBJ whole genome shotgun (WGS) entry which is preliminary data.</text>
</comment>
<accession>A0ABX2LKX5</accession>
<dbReference type="EMBL" id="JABVEG010000005">
    <property type="protein sequence ID" value="NUI82930.1"/>
    <property type="molecule type" value="Genomic_DNA"/>
</dbReference>
<gene>
    <name evidence="2" type="ORF">HUN84_09410</name>
</gene>
<reference evidence="2 3" key="1">
    <citation type="submission" date="2020-06" db="EMBL/GenBank/DDBJ databases">
        <title>Staphylococcus borealis sp. nov. -A novel member of the Staphylococcaceae family isolated from skin and blood in humans.</title>
        <authorList>
            <person name="Pain M."/>
            <person name="Wolden R."/>
            <person name="Jaen-Luchoro D."/>
            <person name="Salva-Serra F."/>
            <person name="Iglesias B.P."/>
            <person name="Karlsson R."/>
            <person name="Klingenberg C."/>
            <person name="Cavanagh J.P."/>
        </authorList>
    </citation>
    <scope>NUCLEOTIDE SEQUENCE [LARGE SCALE GENOMIC DNA]</scope>
    <source>
        <strain evidence="2 3">58-22</strain>
    </source>
</reference>
<protein>
    <submittedName>
        <fullName evidence="2">Uncharacterized protein</fullName>
    </submittedName>
</protein>
<feature type="region of interest" description="Disordered" evidence="1">
    <location>
        <begin position="110"/>
        <end position="134"/>
    </location>
</feature>
<dbReference type="Proteomes" id="UP000610527">
    <property type="component" value="Unassembled WGS sequence"/>
</dbReference>